<sequence length="305" mass="34383">MMRLPEEQRRQLKAMAEAMMAKRRIKMSYKEDNGNKEGNAQRAKLKLVAEKMKSCGKTRTGESKTKSDRRKGSDSDEKESKSKRRGARPTRFSLGALDSLPFEGDRNPVDTDESSVSTYTTLDENVCLNNSYNGSLGGSSRSFLSSSQSGNNSSLSRMLGNSQSEDLDCSFFLIVSNIWETVKRVEDYSEDLAEHIICHMMTLEPDIDVRGELKLKSFRSPRFQVLARTLVEAVDVIVTMIGPDIDDDEVFEIGERLRVEGVQPKLFGRAIAFAVRDLLGEAEFPQDDFDAWRKAFVMVCKKMTL</sequence>
<name>A0A7S3L3P3_9STRA</name>
<evidence type="ECO:0000256" key="1">
    <source>
        <dbReference type="SAM" id="MobiDB-lite"/>
    </source>
</evidence>
<protein>
    <recommendedName>
        <fullName evidence="3">Globin family profile domain-containing protein</fullName>
    </recommendedName>
</protein>
<dbReference type="InterPro" id="IPR009050">
    <property type="entry name" value="Globin-like_sf"/>
</dbReference>
<gene>
    <name evidence="2" type="ORF">ACOF00016_LOCUS7762</name>
</gene>
<reference evidence="2" key="1">
    <citation type="submission" date="2021-01" db="EMBL/GenBank/DDBJ databases">
        <authorList>
            <person name="Corre E."/>
            <person name="Pelletier E."/>
            <person name="Niang G."/>
            <person name="Scheremetjew M."/>
            <person name="Finn R."/>
            <person name="Kale V."/>
            <person name="Holt S."/>
            <person name="Cochrane G."/>
            <person name="Meng A."/>
            <person name="Brown T."/>
            <person name="Cohen L."/>
        </authorList>
    </citation>
    <scope>NUCLEOTIDE SEQUENCE</scope>
    <source>
        <strain evidence="2">CCMP127</strain>
    </source>
</reference>
<evidence type="ECO:0008006" key="3">
    <source>
        <dbReference type="Google" id="ProtNLM"/>
    </source>
</evidence>
<dbReference type="GO" id="GO:0019825">
    <property type="term" value="F:oxygen binding"/>
    <property type="evidence" value="ECO:0007669"/>
    <property type="project" value="InterPro"/>
</dbReference>
<proteinExistence type="predicted"/>
<dbReference type="Gene3D" id="1.10.490.10">
    <property type="entry name" value="Globins"/>
    <property type="match status" value="1"/>
</dbReference>
<feature type="compositionally biased region" description="Basic and acidic residues" evidence="1">
    <location>
        <begin position="47"/>
        <end position="80"/>
    </location>
</feature>
<dbReference type="EMBL" id="HBIM01009174">
    <property type="protein sequence ID" value="CAE0410234.1"/>
    <property type="molecule type" value="Transcribed_RNA"/>
</dbReference>
<dbReference type="GO" id="GO:0020037">
    <property type="term" value="F:heme binding"/>
    <property type="evidence" value="ECO:0007669"/>
    <property type="project" value="InterPro"/>
</dbReference>
<dbReference type="SUPFAM" id="SSF46458">
    <property type="entry name" value="Globin-like"/>
    <property type="match status" value="1"/>
</dbReference>
<feature type="region of interest" description="Disordered" evidence="1">
    <location>
        <begin position="26"/>
        <end position="116"/>
    </location>
</feature>
<dbReference type="AlphaFoldDB" id="A0A7S3L3P3"/>
<dbReference type="InterPro" id="IPR012292">
    <property type="entry name" value="Globin/Proto"/>
</dbReference>
<accession>A0A7S3L3P3</accession>
<evidence type="ECO:0000313" key="2">
    <source>
        <dbReference type="EMBL" id="CAE0410234.1"/>
    </source>
</evidence>
<organism evidence="2">
    <name type="scientific">Amphora coffeiformis</name>
    <dbReference type="NCBI Taxonomy" id="265554"/>
    <lineage>
        <taxon>Eukaryota</taxon>
        <taxon>Sar</taxon>
        <taxon>Stramenopiles</taxon>
        <taxon>Ochrophyta</taxon>
        <taxon>Bacillariophyta</taxon>
        <taxon>Bacillariophyceae</taxon>
        <taxon>Bacillariophycidae</taxon>
        <taxon>Thalassiophysales</taxon>
        <taxon>Catenulaceae</taxon>
        <taxon>Amphora</taxon>
    </lineage>
</organism>